<comment type="caution">
    <text evidence="1">The sequence shown here is derived from an EMBL/GenBank/DDBJ whole genome shotgun (WGS) entry which is preliminary data.</text>
</comment>
<protein>
    <submittedName>
        <fullName evidence="1">Uncharacterized protein</fullName>
    </submittedName>
</protein>
<evidence type="ECO:0000313" key="1">
    <source>
        <dbReference type="EMBL" id="KAJ7761567.1"/>
    </source>
</evidence>
<sequence>MANAEYLRIYADAEARTTRASARISLDLDRTRRKGEGEARLNAERLKRLEEDYERTTAKLRHCSCSSRRPNHNWMSLAPILLYIWAAPPIFGHPGVLAGHRPVAALHYDINEAFTIPLESRFSSVDDIDALLSHIISAAIPPSTDMYRKISAFLKSVKVTDSQTARDAARIGDHHLRVIFNAIANAGLHVFEPDVFGNVESIYNLVHEHVVGAEASEKSPSGIQFYSNHSGEF</sequence>
<name>A0AAD7NGP4_9AGAR</name>
<proteinExistence type="predicted"/>
<gene>
    <name evidence="1" type="ORF">DFH07DRAFT_771429</name>
</gene>
<reference evidence="1" key="1">
    <citation type="submission" date="2023-03" db="EMBL/GenBank/DDBJ databases">
        <title>Massive genome expansion in bonnet fungi (Mycena s.s.) driven by repeated elements and novel gene families across ecological guilds.</title>
        <authorList>
            <consortium name="Lawrence Berkeley National Laboratory"/>
            <person name="Harder C.B."/>
            <person name="Miyauchi S."/>
            <person name="Viragh M."/>
            <person name="Kuo A."/>
            <person name="Thoen E."/>
            <person name="Andreopoulos B."/>
            <person name="Lu D."/>
            <person name="Skrede I."/>
            <person name="Drula E."/>
            <person name="Henrissat B."/>
            <person name="Morin E."/>
            <person name="Kohler A."/>
            <person name="Barry K."/>
            <person name="LaButti K."/>
            <person name="Morin E."/>
            <person name="Salamov A."/>
            <person name="Lipzen A."/>
            <person name="Mereny Z."/>
            <person name="Hegedus B."/>
            <person name="Baldrian P."/>
            <person name="Stursova M."/>
            <person name="Weitz H."/>
            <person name="Taylor A."/>
            <person name="Grigoriev I.V."/>
            <person name="Nagy L.G."/>
            <person name="Martin F."/>
            <person name="Kauserud H."/>
        </authorList>
    </citation>
    <scope>NUCLEOTIDE SEQUENCE</scope>
    <source>
        <strain evidence="1">CBHHK188m</strain>
    </source>
</reference>
<organism evidence="1 2">
    <name type="scientific">Mycena maculata</name>
    <dbReference type="NCBI Taxonomy" id="230809"/>
    <lineage>
        <taxon>Eukaryota</taxon>
        <taxon>Fungi</taxon>
        <taxon>Dikarya</taxon>
        <taxon>Basidiomycota</taxon>
        <taxon>Agaricomycotina</taxon>
        <taxon>Agaricomycetes</taxon>
        <taxon>Agaricomycetidae</taxon>
        <taxon>Agaricales</taxon>
        <taxon>Marasmiineae</taxon>
        <taxon>Mycenaceae</taxon>
        <taxon>Mycena</taxon>
    </lineage>
</organism>
<keyword evidence="2" id="KW-1185">Reference proteome</keyword>
<dbReference type="Proteomes" id="UP001215280">
    <property type="component" value="Unassembled WGS sequence"/>
</dbReference>
<accession>A0AAD7NGP4</accession>
<dbReference type="AlphaFoldDB" id="A0AAD7NGP4"/>
<evidence type="ECO:0000313" key="2">
    <source>
        <dbReference type="Proteomes" id="UP001215280"/>
    </source>
</evidence>
<dbReference type="EMBL" id="JARJLG010000045">
    <property type="protein sequence ID" value="KAJ7761567.1"/>
    <property type="molecule type" value="Genomic_DNA"/>
</dbReference>